<evidence type="ECO:0000256" key="2">
    <source>
        <dbReference type="SAM" id="Phobius"/>
    </source>
</evidence>
<accession>A0ABT5FXN4</accession>
<gene>
    <name evidence="3" type="ORF">PO587_22595</name>
</gene>
<feature type="region of interest" description="Disordered" evidence="1">
    <location>
        <begin position="54"/>
        <end position="128"/>
    </location>
</feature>
<evidence type="ECO:0008006" key="5">
    <source>
        <dbReference type="Google" id="ProtNLM"/>
    </source>
</evidence>
<keyword evidence="2" id="KW-0812">Transmembrane</keyword>
<dbReference type="RefSeq" id="WP_272176460.1">
    <property type="nucleotide sequence ID" value="NZ_JAQOSK010000009.1"/>
</dbReference>
<dbReference type="Proteomes" id="UP001221328">
    <property type="component" value="Unassembled WGS sequence"/>
</dbReference>
<dbReference type="EMBL" id="JAQOSK010000009">
    <property type="protein sequence ID" value="MDC2957258.1"/>
    <property type="molecule type" value="Genomic_DNA"/>
</dbReference>
<feature type="transmembrane region" description="Helical" evidence="2">
    <location>
        <begin position="32"/>
        <end position="51"/>
    </location>
</feature>
<feature type="region of interest" description="Disordered" evidence="1">
    <location>
        <begin position="1"/>
        <end position="23"/>
    </location>
</feature>
<feature type="compositionally biased region" description="Acidic residues" evidence="1">
    <location>
        <begin position="87"/>
        <end position="99"/>
    </location>
</feature>
<sequence length="128" mass="12359">MSYPPPDYDPSAVPSAGAARARDRGLTRIRGLTGWIAAAAVAGTAALGAVYTHVLPGGTASPAPAGPAAHNPAAPSSSATTHRTGGEGDDGGGGEEGDDGGARQPALQSPAQPPAPTQQQPQTTTGAS</sequence>
<organism evidence="3 4">
    <name type="scientific">Streptomyces gilvifuscus</name>
    <dbReference type="NCBI Taxonomy" id="1550617"/>
    <lineage>
        <taxon>Bacteria</taxon>
        <taxon>Bacillati</taxon>
        <taxon>Actinomycetota</taxon>
        <taxon>Actinomycetes</taxon>
        <taxon>Kitasatosporales</taxon>
        <taxon>Streptomycetaceae</taxon>
        <taxon>Streptomyces</taxon>
    </lineage>
</organism>
<evidence type="ECO:0000313" key="3">
    <source>
        <dbReference type="EMBL" id="MDC2957258.1"/>
    </source>
</evidence>
<keyword evidence="2" id="KW-0472">Membrane</keyword>
<proteinExistence type="predicted"/>
<keyword evidence="2" id="KW-1133">Transmembrane helix</keyword>
<evidence type="ECO:0000313" key="4">
    <source>
        <dbReference type="Proteomes" id="UP001221328"/>
    </source>
</evidence>
<reference evidence="3 4" key="1">
    <citation type="journal article" date="2015" name="Int. J. Syst. Evol. Microbiol.">
        <title>Streptomyces gilvifuscus sp. nov., an actinomycete that produces antibacterial compounds isolated from soil.</title>
        <authorList>
            <person name="Nguyen T.M."/>
            <person name="Kim J."/>
        </authorList>
    </citation>
    <scope>NUCLEOTIDE SEQUENCE [LARGE SCALE GENOMIC DNA]</scope>
    <source>
        <strain evidence="3 4">T113</strain>
    </source>
</reference>
<protein>
    <recommendedName>
        <fullName evidence="5">CAP domain-containing protein</fullName>
    </recommendedName>
</protein>
<keyword evidence="4" id="KW-1185">Reference proteome</keyword>
<name>A0ABT5FXN4_9ACTN</name>
<feature type="compositionally biased region" description="Low complexity" evidence="1">
    <location>
        <begin position="54"/>
        <end position="81"/>
    </location>
</feature>
<comment type="caution">
    <text evidence="3">The sequence shown here is derived from an EMBL/GenBank/DDBJ whole genome shotgun (WGS) entry which is preliminary data.</text>
</comment>
<evidence type="ECO:0000256" key="1">
    <source>
        <dbReference type="SAM" id="MobiDB-lite"/>
    </source>
</evidence>
<feature type="compositionally biased region" description="Low complexity" evidence="1">
    <location>
        <begin position="117"/>
        <end position="128"/>
    </location>
</feature>